<dbReference type="NCBIfam" id="TIGR01484">
    <property type="entry name" value="HAD-SF-IIB"/>
    <property type="match status" value="1"/>
</dbReference>
<name>A0AAC9ENA2_HAEDC</name>
<dbReference type="SUPFAM" id="SSF56784">
    <property type="entry name" value="HAD-like"/>
    <property type="match status" value="1"/>
</dbReference>
<comment type="cofactor">
    <cofactor evidence="1">
        <name>Mg(2+)</name>
        <dbReference type="ChEBI" id="CHEBI:18420"/>
    </cofactor>
</comment>
<comment type="similarity">
    <text evidence="5">Belongs to the HAD-like hydrolase superfamily. Cof family.</text>
</comment>
<dbReference type="PROSITE" id="PS01228">
    <property type="entry name" value="COF_1"/>
    <property type="match status" value="1"/>
</dbReference>
<evidence type="ECO:0000256" key="3">
    <source>
        <dbReference type="ARBA" id="ARBA00022801"/>
    </source>
</evidence>
<dbReference type="Gene3D" id="3.30.1240.10">
    <property type="match status" value="1"/>
</dbReference>
<dbReference type="PROSITE" id="PS01229">
    <property type="entry name" value="COF_2"/>
    <property type="match status" value="1"/>
</dbReference>
<dbReference type="SFLD" id="SFLDG01140">
    <property type="entry name" value="C2.B:_Phosphomannomutase_and_P"/>
    <property type="match status" value="1"/>
</dbReference>
<dbReference type="AlphaFoldDB" id="A0AAC9ENA2"/>
<accession>A0AAC9ENA2</accession>
<dbReference type="NCBIfam" id="TIGR00099">
    <property type="entry name" value="Cof-subfamily"/>
    <property type="match status" value="1"/>
</dbReference>
<gene>
    <name evidence="6" type="ORF">RZ57_04680</name>
</gene>
<dbReference type="Proteomes" id="UP000060132">
    <property type="component" value="Chromosome"/>
</dbReference>
<dbReference type="InterPro" id="IPR036412">
    <property type="entry name" value="HAD-like_sf"/>
</dbReference>
<dbReference type="CDD" id="cd07516">
    <property type="entry name" value="HAD_Pase"/>
    <property type="match status" value="1"/>
</dbReference>
<dbReference type="Gene3D" id="3.40.50.1000">
    <property type="entry name" value="HAD superfamily/HAD-like"/>
    <property type="match status" value="1"/>
</dbReference>
<protein>
    <submittedName>
        <fullName evidence="6">Membrane protein</fullName>
    </submittedName>
</protein>
<dbReference type="Pfam" id="PF08282">
    <property type="entry name" value="Hydrolase_3"/>
    <property type="match status" value="1"/>
</dbReference>
<sequence>MMTSFQAVVSDLDGTLLNADHTISPFTIEILHKLAHKGIDIFFATGRNYPDVKHIISKINIDQAMLITSNGARANFLSGQQIFSHYLAEDLAEKLMSIPFDNSRVCINTYQGDEWFINTDIEQLKKYHQDSGFCYQVVDFQQHHPRQTEKIFFIAKTVEDLLPIEQYLTHYFGDQIYITYSSPVCLEVMHKTVSKKNALAELVKLRGYTLQDCLAFGDGMNDLEMLAHVGKGCMMSNADQRLIHALPQNEMIGKNTEDAVAKYIQKVFKLA</sequence>
<dbReference type="InterPro" id="IPR006379">
    <property type="entry name" value="HAD-SF_hydro_IIB"/>
</dbReference>
<dbReference type="GO" id="GO:0016791">
    <property type="term" value="F:phosphatase activity"/>
    <property type="evidence" value="ECO:0007669"/>
    <property type="project" value="UniProtKB-ARBA"/>
</dbReference>
<evidence type="ECO:0000313" key="7">
    <source>
        <dbReference type="Proteomes" id="UP000060132"/>
    </source>
</evidence>
<dbReference type="PANTHER" id="PTHR47267">
    <property type="match status" value="1"/>
</dbReference>
<dbReference type="InterPro" id="IPR023214">
    <property type="entry name" value="HAD_sf"/>
</dbReference>
<organism evidence="6 7">
    <name type="scientific">Haemophilus ducreyi</name>
    <dbReference type="NCBI Taxonomy" id="730"/>
    <lineage>
        <taxon>Bacteria</taxon>
        <taxon>Pseudomonadati</taxon>
        <taxon>Pseudomonadota</taxon>
        <taxon>Gammaproteobacteria</taxon>
        <taxon>Pasteurellales</taxon>
        <taxon>Pasteurellaceae</taxon>
        <taxon>Haemophilus</taxon>
    </lineage>
</organism>
<keyword evidence="2" id="KW-0479">Metal-binding</keyword>
<dbReference type="GO" id="GO:0000287">
    <property type="term" value="F:magnesium ion binding"/>
    <property type="evidence" value="ECO:0007669"/>
    <property type="project" value="UniProtKB-ARBA"/>
</dbReference>
<evidence type="ECO:0000256" key="2">
    <source>
        <dbReference type="ARBA" id="ARBA00022723"/>
    </source>
</evidence>
<reference evidence="6 7" key="1">
    <citation type="journal article" date="2015" name="PLoS Negl. Trop. Dis.">
        <title>Haemophilus ducreyi Cutaneous Ulcer Strains Are Nearly Identical to Class I Genital Ulcer Strains.</title>
        <authorList>
            <person name="Gangaiah D."/>
            <person name="Webb K.M."/>
            <person name="Humphreys T.L."/>
            <person name="Fortney K.R."/>
            <person name="Toh E."/>
            <person name="Tai A."/>
            <person name="Katz S.S."/>
            <person name="Pillay A."/>
            <person name="Chen C.Y."/>
            <person name="Roberts S.A."/>
            <person name="Munson R.S.Jr."/>
            <person name="Spinola S.M."/>
        </authorList>
    </citation>
    <scope>NUCLEOTIDE SEQUENCE [LARGE SCALE GENOMIC DNA]</scope>
    <source>
        <strain evidence="7">CLU2</strain>
    </source>
</reference>
<evidence type="ECO:0000256" key="5">
    <source>
        <dbReference type="ARBA" id="ARBA00034778"/>
    </source>
</evidence>
<keyword evidence="4" id="KW-0460">Magnesium</keyword>
<evidence type="ECO:0000313" key="6">
    <source>
        <dbReference type="EMBL" id="AKO32459.1"/>
    </source>
</evidence>
<proteinExistence type="inferred from homology"/>
<dbReference type="PANTHER" id="PTHR47267:SF4">
    <property type="entry name" value="PYRIDOXAL PHOSPHATE PHOSPHATASE YIGL"/>
    <property type="match status" value="1"/>
</dbReference>
<dbReference type="RefSeq" id="WP_010945074.1">
    <property type="nucleotide sequence ID" value="NZ_CP011218.1"/>
</dbReference>
<dbReference type="InterPro" id="IPR000150">
    <property type="entry name" value="Cof"/>
</dbReference>
<dbReference type="EMBL" id="CP011219">
    <property type="protein sequence ID" value="AKO32459.1"/>
    <property type="molecule type" value="Genomic_DNA"/>
</dbReference>
<evidence type="ECO:0000256" key="4">
    <source>
        <dbReference type="ARBA" id="ARBA00022842"/>
    </source>
</evidence>
<evidence type="ECO:0000256" key="1">
    <source>
        <dbReference type="ARBA" id="ARBA00001946"/>
    </source>
</evidence>
<dbReference type="OMA" id="CCAERGI"/>
<keyword evidence="3" id="KW-0378">Hydrolase</keyword>
<dbReference type="SFLD" id="SFLDS00003">
    <property type="entry name" value="Haloacid_Dehalogenase"/>
    <property type="match status" value="1"/>
</dbReference>